<dbReference type="EMBL" id="JAIGNU010000001">
    <property type="protein sequence ID" value="MBX7500656.1"/>
    <property type="molecule type" value="Genomic_DNA"/>
</dbReference>
<keyword evidence="2" id="KW-1185">Reference proteome</keyword>
<gene>
    <name evidence="1" type="ORF">K3181_04300</name>
</gene>
<protein>
    <submittedName>
        <fullName evidence="1">Uncharacterized protein</fullName>
    </submittedName>
</protein>
<dbReference type="Proteomes" id="UP000782554">
    <property type="component" value="Unassembled WGS sequence"/>
</dbReference>
<evidence type="ECO:0000313" key="2">
    <source>
        <dbReference type="Proteomes" id="UP000782554"/>
    </source>
</evidence>
<evidence type="ECO:0000313" key="1">
    <source>
        <dbReference type="EMBL" id="MBX7500656.1"/>
    </source>
</evidence>
<comment type="caution">
    <text evidence="1">The sequence shown here is derived from an EMBL/GenBank/DDBJ whole genome shotgun (WGS) entry which is preliminary data.</text>
</comment>
<accession>A0ABS7JSR7</accession>
<sequence>MTEDELMEELYQASRAGHTIRKEWLEEFIWHPDGQERLRELGREADEPLLMALMDLLHEYADASRRNASKKRRKTTEPGVNWQRELAAHLQEHGPKTKLAKFRSLPRKRSLDEEGPCEEPLSLLNGKWLLFRDPDDRIVCVEDATGIANSISYATFEDYLKPKPKAR</sequence>
<organism evidence="1 2">
    <name type="scientific">Qipengyuania mesophila</name>
    <dbReference type="NCBI Taxonomy" id="2867246"/>
    <lineage>
        <taxon>Bacteria</taxon>
        <taxon>Pseudomonadati</taxon>
        <taxon>Pseudomonadota</taxon>
        <taxon>Alphaproteobacteria</taxon>
        <taxon>Sphingomonadales</taxon>
        <taxon>Erythrobacteraceae</taxon>
        <taxon>Qipengyuania</taxon>
    </lineage>
</organism>
<reference evidence="1 2" key="1">
    <citation type="submission" date="2021-08" db="EMBL/GenBank/DDBJ databases">
        <title>Comparative Genomics Analysis of the Genus Qipengyuania Reveals Extensive Genetic Diversity and Metabolic Versatility, Including the Description of Fifteen Novel Species.</title>
        <authorList>
            <person name="Liu Y."/>
        </authorList>
    </citation>
    <scope>NUCLEOTIDE SEQUENCE [LARGE SCALE GENOMIC DNA]</scope>
    <source>
        <strain evidence="1 2">YG27</strain>
    </source>
</reference>
<proteinExistence type="predicted"/>
<dbReference type="RefSeq" id="WP_221601105.1">
    <property type="nucleotide sequence ID" value="NZ_JAIGNU010000001.1"/>
</dbReference>
<name>A0ABS7JSR7_9SPHN</name>